<sequence>MALAALFTFLGYQPLWADPSSKRVRNAGIDSTGTTFVSSNANISITSEFPGGRMNRCDQISDQKFSITIKPERNRINDSAWYAFRVDSIDQDEVTIRLNYVGGTHRYDPKVSRDGKTWKATPELVTRRHPLGREVELTIPLDGKPIWVAGQELLDDSALEDWTQQLSERAHVQRSVIGESVQGRPLHRIDITESENPDYVFIIARQHPPEVSGAIGMMHFVEAIASDTEISKQFRNRYSAVVVPMVNPDGVAHGHWRCNANGVDLNRDWAHFTQPETRAVVDQLLKCRKVQDNSDAGQRLSLFIDFHSTFDDVFYTNPQKSDLYPTGFTENWLGAIQGRFPKYAVQQVENHNADRSTSKAWVAGTLGVTAITYEFGDETDRKTIRSVATGAAEEMMRLLVDLPTETSKPERVAVKANAPANF</sequence>
<dbReference type="SMART" id="SM00631">
    <property type="entry name" value="Zn_pept"/>
    <property type="match status" value="1"/>
</dbReference>
<dbReference type="PANTHER" id="PTHR12756:SF11">
    <property type="entry name" value="CYTOSOLIC CARBOXYPEPTIDASE 1"/>
    <property type="match status" value="1"/>
</dbReference>
<dbReference type="InterPro" id="IPR050821">
    <property type="entry name" value="Cytosolic_carboxypeptidase"/>
</dbReference>
<organism evidence="4 5">
    <name type="scientific">Rubripirellula tenax</name>
    <dbReference type="NCBI Taxonomy" id="2528015"/>
    <lineage>
        <taxon>Bacteria</taxon>
        <taxon>Pseudomonadati</taxon>
        <taxon>Planctomycetota</taxon>
        <taxon>Planctomycetia</taxon>
        <taxon>Pirellulales</taxon>
        <taxon>Pirellulaceae</taxon>
        <taxon>Rubripirellula</taxon>
    </lineage>
</organism>
<dbReference type="SUPFAM" id="SSF53187">
    <property type="entry name" value="Zn-dependent exopeptidases"/>
    <property type="match status" value="1"/>
</dbReference>
<protein>
    <submittedName>
        <fullName evidence="4">Murein peptide amidase A</fullName>
    </submittedName>
</protein>
<comment type="caution">
    <text evidence="4">The sequence shown here is derived from an EMBL/GenBank/DDBJ whole genome shotgun (WGS) entry which is preliminary data.</text>
</comment>
<dbReference type="GO" id="GO:0004181">
    <property type="term" value="F:metallocarboxypeptidase activity"/>
    <property type="evidence" value="ECO:0007669"/>
    <property type="project" value="InterPro"/>
</dbReference>
<dbReference type="Proteomes" id="UP000318288">
    <property type="component" value="Unassembled WGS sequence"/>
</dbReference>
<dbReference type="PANTHER" id="PTHR12756">
    <property type="entry name" value="CYTOSOLIC CARBOXYPEPTIDASE"/>
    <property type="match status" value="1"/>
</dbReference>
<dbReference type="Gene3D" id="2.60.40.3120">
    <property type="match status" value="1"/>
</dbReference>
<dbReference type="InterPro" id="IPR000834">
    <property type="entry name" value="Peptidase_M14"/>
</dbReference>
<comment type="cofactor">
    <cofactor evidence="1">
        <name>Zn(2+)</name>
        <dbReference type="ChEBI" id="CHEBI:29105"/>
    </cofactor>
</comment>
<dbReference type="Gene3D" id="3.40.630.10">
    <property type="entry name" value="Zn peptidases"/>
    <property type="match status" value="1"/>
</dbReference>
<dbReference type="PROSITE" id="PS52035">
    <property type="entry name" value="PEPTIDASE_M14"/>
    <property type="match status" value="1"/>
</dbReference>
<evidence type="ECO:0000313" key="5">
    <source>
        <dbReference type="Proteomes" id="UP000318288"/>
    </source>
</evidence>
<dbReference type="InterPro" id="IPR040626">
    <property type="entry name" value="Pepdidase_M14_N"/>
</dbReference>
<accession>A0A5C6F5Y0</accession>
<proteinExistence type="inferred from homology"/>
<feature type="domain" description="Peptidase M14" evidence="3">
    <location>
        <begin position="152"/>
        <end position="394"/>
    </location>
</feature>
<dbReference type="GO" id="GO:0008270">
    <property type="term" value="F:zinc ion binding"/>
    <property type="evidence" value="ECO:0007669"/>
    <property type="project" value="InterPro"/>
</dbReference>
<comment type="similarity">
    <text evidence="2">Belongs to the peptidase M14 family.</text>
</comment>
<reference evidence="4 5" key="1">
    <citation type="submission" date="2019-02" db="EMBL/GenBank/DDBJ databases">
        <title>Deep-cultivation of Planctomycetes and their phenomic and genomic characterization uncovers novel biology.</title>
        <authorList>
            <person name="Wiegand S."/>
            <person name="Jogler M."/>
            <person name="Boedeker C."/>
            <person name="Pinto D."/>
            <person name="Vollmers J."/>
            <person name="Rivas-Marin E."/>
            <person name="Kohn T."/>
            <person name="Peeters S.H."/>
            <person name="Heuer A."/>
            <person name="Rast P."/>
            <person name="Oberbeckmann S."/>
            <person name="Bunk B."/>
            <person name="Jeske O."/>
            <person name="Meyerdierks A."/>
            <person name="Storesund J.E."/>
            <person name="Kallscheuer N."/>
            <person name="Luecker S."/>
            <person name="Lage O.M."/>
            <person name="Pohl T."/>
            <person name="Merkel B.J."/>
            <person name="Hornburger P."/>
            <person name="Mueller R.-W."/>
            <person name="Bruemmer F."/>
            <person name="Labrenz M."/>
            <person name="Spormann A.M."/>
            <person name="Op Den Camp H."/>
            <person name="Overmann J."/>
            <person name="Amann R."/>
            <person name="Jetten M.S.M."/>
            <person name="Mascher T."/>
            <person name="Medema M.H."/>
            <person name="Devos D.P."/>
            <person name="Kaster A.-K."/>
            <person name="Ovreas L."/>
            <person name="Rohde M."/>
            <person name="Galperin M.Y."/>
            <person name="Jogler C."/>
        </authorList>
    </citation>
    <scope>NUCLEOTIDE SEQUENCE [LARGE SCALE GENOMIC DNA]</scope>
    <source>
        <strain evidence="4 5">Poly51</strain>
    </source>
</reference>
<feature type="active site" description="Proton donor/acceptor" evidence="2">
    <location>
        <position position="374"/>
    </location>
</feature>
<dbReference type="Pfam" id="PF00246">
    <property type="entry name" value="Peptidase_M14"/>
    <property type="match status" value="1"/>
</dbReference>
<evidence type="ECO:0000313" key="4">
    <source>
        <dbReference type="EMBL" id="TWU56758.1"/>
    </source>
</evidence>
<dbReference type="AlphaFoldDB" id="A0A5C6F5Y0"/>
<dbReference type="EMBL" id="SJPW01000003">
    <property type="protein sequence ID" value="TWU56758.1"/>
    <property type="molecule type" value="Genomic_DNA"/>
</dbReference>
<dbReference type="CDD" id="cd06237">
    <property type="entry name" value="M14_Nna1-like"/>
    <property type="match status" value="1"/>
</dbReference>
<dbReference type="GO" id="GO:0006508">
    <property type="term" value="P:proteolysis"/>
    <property type="evidence" value="ECO:0007669"/>
    <property type="project" value="InterPro"/>
</dbReference>
<evidence type="ECO:0000256" key="1">
    <source>
        <dbReference type="ARBA" id="ARBA00001947"/>
    </source>
</evidence>
<gene>
    <name evidence="4" type="ORF">Poly51_26750</name>
</gene>
<dbReference type="Pfam" id="PF18027">
    <property type="entry name" value="Pepdidase_M14_N"/>
    <property type="match status" value="1"/>
</dbReference>
<keyword evidence="5" id="KW-1185">Reference proteome</keyword>
<evidence type="ECO:0000259" key="3">
    <source>
        <dbReference type="PROSITE" id="PS52035"/>
    </source>
</evidence>
<evidence type="ECO:0000256" key="2">
    <source>
        <dbReference type="PROSITE-ProRule" id="PRU01379"/>
    </source>
</evidence>
<name>A0A5C6F5Y0_9BACT</name>